<dbReference type="EMBL" id="CP002344">
    <property type="protein sequence ID" value="ADU51658.1"/>
    <property type="molecule type" value="Genomic_DNA"/>
</dbReference>
<keyword evidence="2" id="KW-0378">Hydrolase</keyword>
<feature type="region of interest" description="Disordered" evidence="1">
    <location>
        <begin position="1"/>
        <end position="26"/>
    </location>
</feature>
<dbReference type="CDD" id="cd07516">
    <property type="entry name" value="HAD_Pase"/>
    <property type="match status" value="1"/>
</dbReference>
<dbReference type="Gene3D" id="3.30.1240.10">
    <property type="match status" value="1"/>
</dbReference>
<accession>E6SGS4</accession>
<dbReference type="HOGENOM" id="CLU_044146_0_1_9"/>
<name>E6SGS4_THEM7</name>
<dbReference type="STRING" id="644966.Tmar_1549"/>
<keyword evidence="3" id="KW-1185">Reference proteome</keyword>
<dbReference type="Proteomes" id="UP000008915">
    <property type="component" value="Chromosome"/>
</dbReference>
<reference evidence="2 3" key="1">
    <citation type="journal article" date="2010" name="Stand. Genomic Sci.">
        <title>Complete genome sequence of Thermaerobacter marianensis type strain (7p75a).</title>
        <authorList>
            <person name="Han C."/>
            <person name="Gu W."/>
            <person name="Zhang X."/>
            <person name="Lapidus A."/>
            <person name="Nolan M."/>
            <person name="Copeland A."/>
            <person name="Lucas S."/>
            <person name="Del Rio T.G."/>
            <person name="Tice H."/>
            <person name="Cheng J.F."/>
            <person name="Tapia R."/>
            <person name="Goodwin L."/>
            <person name="Pitluck S."/>
            <person name="Pagani I."/>
            <person name="Ivanova N."/>
            <person name="Mavromatis K."/>
            <person name="Mikhailova N."/>
            <person name="Pati A."/>
            <person name="Chen A."/>
            <person name="Palaniappan K."/>
            <person name="Land M."/>
            <person name="Hauser L."/>
            <person name="Chang Y.J."/>
            <person name="Jeffries C.D."/>
            <person name="Schneider S."/>
            <person name="Rohde M."/>
            <person name="Goker M."/>
            <person name="Pukall R."/>
            <person name="Woyke T."/>
            <person name="Bristow J."/>
            <person name="Eisen J.A."/>
            <person name="Markowitz V."/>
            <person name="Hugenholtz P."/>
            <person name="Kyrpides N.C."/>
            <person name="Klenk H.P."/>
            <person name="Detter J.C."/>
        </authorList>
    </citation>
    <scope>NUCLEOTIDE SEQUENCE [LARGE SCALE GENOMIC DNA]</scope>
    <source>
        <strain evidence="3">ATCC 700841 / DSM 12885 / JCM 10246 / 7p75a</strain>
    </source>
</reference>
<organism evidence="2 3">
    <name type="scientific">Thermaerobacter marianensis (strain ATCC 700841 / DSM 12885 / JCM 10246 / 7p75a)</name>
    <dbReference type="NCBI Taxonomy" id="644966"/>
    <lineage>
        <taxon>Bacteria</taxon>
        <taxon>Bacillati</taxon>
        <taxon>Bacillota</taxon>
        <taxon>Clostridia</taxon>
        <taxon>Eubacteriales</taxon>
        <taxon>Clostridiales Family XVII. Incertae Sedis</taxon>
        <taxon>Thermaerobacter</taxon>
    </lineage>
</organism>
<dbReference type="AlphaFoldDB" id="E6SGS4"/>
<dbReference type="eggNOG" id="COG0561">
    <property type="taxonomic scope" value="Bacteria"/>
</dbReference>
<proteinExistence type="predicted"/>
<dbReference type="InterPro" id="IPR023214">
    <property type="entry name" value="HAD_sf"/>
</dbReference>
<gene>
    <name evidence="2" type="ordered locus">Tmar_1549</name>
</gene>
<dbReference type="InterPro" id="IPR036412">
    <property type="entry name" value="HAD-like_sf"/>
</dbReference>
<dbReference type="NCBIfam" id="TIGR01484">
    <property type="entry name" value="HAD-SF-IIB"/>
    <property type="match status" value="1"/>
</dbReference>
<dbReference type="NCBIfam" id="TIGR00099">
    <property type="entry name" value="Cof-subfamily"/>
    <property type="match status" value="1"/>
</dbReference>
<dbReference type="SFLD" id="SFLDS00003">
    <property type="entry name" value="Haloacid_Dehalogenase"/>
    <property type="match status" value="1"/>
</dbReference>
<dbReference type="PANTHER" id="PTHR10000:SF8">
    <property type="entry name" value="HAD SUPERFAMILY HYDROLASE-LIKE, TYPE 3"/>
    <property type="match status" value="1"/>
</dbReference>
<evidence type="ECO:0000256" key="1">
    <source>
        <dbReference type="SAM" id="MobiDB-lite"/>
    </source>
</evidence>
<protein>
    <submittedName>
        <fullName evidence="2">Cof-like hydrolase</fullName>
    </submittedName>
</protein>
<dbReference type="SUPFAM" id="SSF56784">
    <property type="entry name" value="HAD-like"/>
    <property type="match status" value="1"/>
</dbReference>
<dbReference type="GO" id="GO:0016791">
    <property type="term" value="F:phosphatase activity"/>
    <property type="evidence" value="ECO:0007669"/>
    <property type="project" value="UniProtKB-ARBA"/>
</dbReference>
<reference evidence="3" key="2">
    <citation type="journal article" date="2010" name="Stand. Genomic Sci.">
        <title>Complete genome sequence of Thermaerobacter marianensis type strain (7p75aT).</title>
        <authorList>
            <person name="Han C."/>
            <person name="Gu W."/>
            <person name="Zhang X."/>
            <person name="Lapidus A."/>
            <person name="Nolan M."/>
            <person name="Copeland A."/>
            <person name="Lucas S."/>
            <person name="Glavina Del Rio T."/>
            <person name="Tice H."/>
            <person name="Cheng J."/>
            <person name="Tapia R."/>
            <person name="Goodwin L."/>
            <person name="Pitluck S."/>
            <person name="Pagani I."/>
            <person name="Ivanova N."/>
            <person name="Mavromatis K."/>
            <person name="Mikhailova N."/>
            <person name="Pati A."/>
            <person name="Chen A."/>
            <person name="Palaniappan K."/>
            <person name="Land M."/>
            <person name="Hauser L."/>
            <person name="Chang Y."/>
            <person name="Jeffries C."/>
            <person name="Schneider S."/>
            <person name="Rohde M."/>
            <person name="Goker M."/>
            <person name="Pukall R."/>
            <person name="Woyke T."/>
            <person name="Bristow J."/>
            <person name="Eisen J."/>
            <person name="Markowitz V."/>
            <person name="Hugenholtz P."/>
            <person name="Kyrpides N."/>
            <person name="Klenk H."/>
            <person name="Detter J."/>
        </authorList>
    </citation>
    <scope>NUCLEOTIDE SEQUENCE [LARGE SCALE GENOMIC DNA]</scope>
    <source>
        <strain evidence="3">ATCC 700841 / DSM 12885 / JCM 10246 / 7p75a</strain>
    </source>
</reference>
<dbReference type="SFLD" id="SFLDG01140">
    <property type="entry name" value="C2.B:_Phosphomannomutase_and_P"/>
    <property type="match status" value="1"/>
</dbReference>
<sequence>MVRGAAGSGPEPGPGPEPFPRFAGPQGGRPRGVLALDIDGTLLRSDGTVSPRNQAAVARCLDAGIVVVLATGRTLVSASQYFRYWPGRPLWVIAGNGAVIRPSWSVRPLQERLIPLPLARELARWADRERLYLKAYVDDRLFVSQVTEETLSFSRIHRVPYVRVHSLPEALHKKPTHMVIVDGPDRIARLWPEVQRLWGDKLEITASTASSIEFCAPGVNKGAALRWLVGTLGLGLEQVAAIGNERNDLSMITWAGLGGAVGNAPPAVREAAGVVVGDHDADGVAEFIDLWMERLSQQSRGTGG</sequence>
<dbReference type="KEGG" id="tmr:Tmar_1549"/>
<dbReference type="PANTHER" id="PTHR10000">
    <property type="entry name" value="PHOSPHOSERINE PHOSPHATASE"/>
    <property type="match status" value="1"/>
</dbReference>
<dbReference type="InterPro" id="IPR000150">
    <property type="entry name" value="Cof"/>
</dbReference>
<evidence type="ECO:0000313" key="2">
    <source>
        <dbReference type="EMBL" id="ADU51658.1"/>
    </source>
</evidence>
<dbReference type="Pfam" id="PF08282">
    <property type="entry name" value="Hydrolase_3"/>
    <property type="match status" value="1"/>
</dbReference>
<dbReference type="Gene3D" id="3.40.50.1000">
    <property type="entry name" value="HAD superfamily/HAD-like"/>
    <property type="match status" value="1"/>
</dbReference>
<dbReference type="InterPro" id="IPR006379">
    <property type="entry name" value="HAD-SF_hydro_IIB"/>
</dbReference>
<dbReference type="GO" id="GO:0000287">
    <property type="term" value="F:magnesium ion binding"/>
    <property type="evidence" value="ECO:0007669"/>
    <property type="project" value="TreeGrafter"/>
</dbReference>
<evidence type="ECO:0000313" key="3">
    <source>
        <dbReference type="Proteomes" id="UP000008915"/>
    </source>
</evidence>
<dbReference type="GO" id="GO:0005829">
    <property type="term" value="C:cytosol"/>
    <property type="evidence" value="ECO:0007669"/>
    <property type="project" value="TreeGrafter"/>
</dbReference>